<keyword evidence="4 5" id="KW-1015">Disulfide bond</keyword>
<keyword evidence="2" id="KW-0732">Signal</keyword>
<dbReference type="PROSITE" id="PS01186">
    <property type="entry name" value="EGF_2"/>
    <property type="match status" value="1"/>
</dbReference>
<evidence type="ECO:0000256" key="4">
    <source>
        <dbReference type="ARBA" id="ARBA00023157"/>
    </source>
</evidence>
<feature type="disulfide bond" evidence="5">
    <location>
        <begin position="108"/>
        <end position="117"/>
    </location>
</feature>
<dbReference type="WBParaSite" id="TMUE_0000001667.1">
    <property type="protein sequence ID" value="TMUE_0000001667.1"/>
    <property type="gene ID" value="WBGene00297552"/>
</dbReference>
<evidence type="ECO:0000313" key="10">
    <source>
        <dbReference type="WBParaSite" id="TMUE_0000001667.1"/>
    </source>
</evidence>
<evidence type="ECO:0000313" key="9">
    <source>
        <dbReference type="Proteomes" id="UP000046395"/>
    </source>
</evidence>
<dbReference type="GO" id="GO:0005509">
    <property type="term" value="F:calcium ion binding"/>
    <property type="evidence" value="ECO:0007669"/>
    <property type="project" value="InterPro"/>
</dbReference>
<keyword evidence="7" id="KW-0472">Membrane</keyword>
<dbReference type="GO" id="GO:0005886">
    <property type="term" value="C:plasma membrane"/>
    <property type="evidence" value="ECO:0007669"/>
    <property type="project" value="TreeGrafter"/>
</dbReference>
<dbReference type="SUPFAM" id="SSF57196">
    <property type="entry name" value="EGF/Laminin"/>
    <property type="match status" value="2"/>
</dbReference>
<evidence type="ECO:0000313" key="11">
    <source>
        <dbReference type="WBParaSite" id="TMUE_2000007291.1"/>
    </source>
</evidence>
<dbReference type="CDD" id="cd00054">
    <property type="entry name" value="EGF_CA"/>
    <property type="match status" value="1"/>
</dbReference>
<dbReference type="STRING" id="70415.A0A5S6Q3Z5"/>
<dbReference type="InterPro" id="IPR001881">
    <property type="entry name" value="EGF-like_Ca-bd_dom"/>
</dbReference>
<dbReference type="InterPro" id="IPR018097">
    <property type="entry name" value="EGF_Ca-bd_CS"/>
</dbReference>
<dbReference type="PROSITE" id="PS50026">
    <property type="entry name" value="EGF_3"/>
    <property type="match status" value="2"/>
</dbReference>
<evidence type="ECO:0000256" key="1">
    <source>
        <dbReference type="ARBA" id="ARBA00022536"/>
    </source>
</evidence>
<dbReference type="GO" id="GO:0045197">
    <property type="term" value="P:establishment or maintenance of epithelial cell apical/basal polarity"/>
    <property type="evidence" value="ECO:0007669"/>
    <property type="project" value="TreeGrafter"/>
</dbReference>
<reference evidence="10 11" key="3">
    <citation type="submission" date="2019-12" db="UniProtKB">
        <authorList>
            <consortium name="WormBaseParasite"/>
        </authorList>
    </citation>
    <scope>IDENTIFICATION</scope>
</reference>
<evidence type="ECO:0000256" key="2">
    <source>
        <dbReference type="ARBA" id="ARBA00022729"/>
    </source>
</evidence>
<dbReference type="GO" id="GO:0007157">
    <property type="term" value="P:heterophilic cell-cell adhesion via plasma membrane cell adhesion molecules"/>
    <property type="evidence" value="ECO:0007669"/>
    <property type="project" value="TreeGrafter"/>
</dbReference>
<proteinExistence type="predicted"/>
<feature type="domain" description="EGF-like" evidence="8">
    <location>
        <begin position="120"/>
        <end position="156"/>
    </location>
</feature>
<reference evidence="9" key="1">
    <citation type="submission" date="2013-11" db="EMBL/GenBank/DDBJ databases">
        <authorList>
            <person name="Aslett M."/>
        </authorList>
    </citation>
    <scope>NUCLEOTIDE SEQUENCE [LARGE SCALE GENOMIC DNA]</scope>
    <source>
        <strain evidence="9">Edinburgh</strain>
    </source>
</reference>
<name>A0A5S6Q3Z5_TRIMR</name>
<evidence type="ECO:0000256" key="3">
    <source>
        <dbReference type="ARBA" id="ARBA00022737"/>
    </source>
</evidence>
<feature type="disulfide bond" evidence="5">
    <location>
        <begin position="146"/>
        <end position="155"/>
    </location>
</feature>
<keyword evidence="9" id="KW-1185">Reference proteome</keyword>
<dbReference type="Pfam" id="PF00008">
    <property type="entry name" value="EGF"/>
    <property type="match status" value="1"/>
</dbReference>
<dbReference type="SMART" id="SM00179">
    <property type="entry name" value="EGF_CA"/>
    <property type="match status" value="1"/>
</dbReference>
<evidence type="ECO:0000259" key="8">
    <source>
        <dbReference type="PROSITE" id="PS50026"/>
    </source>
</evidence>
<protein>
    <submittedName>
        <fullName evidence="10 11">EGF-like domain-containing protein</fullName>
    </submittedName>
</protein>
<feature type="compositionally biased region" description="Polar residues" evidence="6">
    <location>
        <begin position="221"/>
        <end position="230"/>
    </location>
</feature>
<feature type="domain" description="EGF-like" evidence="8">
    <location>
        <begin position="81"/>
        <end position="118"/>
    </location>
</feature>
<dbReference type="InterPro" id="IPR051022">
    <property type="entry name" value="Notch_Cell-Fate_Det"/>
</dbReference>
<evidence type="ECO:0000256" key="5">
    <source>
        <dbReference type="PROSITE-ProRule" id="PRU00076"/>
    </source>
</evidence>
<dbReference type="GO" id="GO:0032991">
    <property type="term" value="C:protein-containing complex"/>
    <property type="evidence" value="ECO:0007669"/>
    <property type="project" value="TreeGrafter"/>
</dbReference>
<evidence type="ECO:0000256" key="7">
    <source>
        <dbReference type="SAM" id="Phobius"/>
    </source>
</evidence>
<dbReference type="AlphaFoldDB" id="A0A5S6Q3Z5"/>
<dbReference type="PANTHER" id="PTHR24049:SF22">
    <property type="entry name" value="DROSOPHILA CRUMBS HOMOLOG"/>
    <property type="match status" value="1"/>
</dbReference>
<dbReference type="PANTHER" id="PTHR24049">
    <property type="entry name" value="CRUMBS FAMILY MEMBER"/>
    <property type="match status" value="1"/>
</dbReference>
<reference evidence="9" key="2">
    <citation type="submission" date="2014-03" db="EMBL/GenBank/DDBJ databases">
        <title>The whipworm genome and dual-species transcriptomics of an intimate host-pathogen interaction.</title>
        <authorList>
            <person name="Foth B.J."/>
            <person name="Tsai I.J."/>
            <person name="Reid A.J."/>
            <person name="Bancroft A.J."/>
            <person name="Nichol S."/>
            <person name="Tracey A."/>
            <person name="Holroyd N."/>
            <person name="Cotton J.A."/>
            <person name="Stanley E.J."/>
            <person name="Zarowiecki M."/>
            <person name="Liu J.Z."/>
            <person name="Huckvale T."/>
            <person name="Cooper P.J."/>
            <person name="Grencis R.K."/>
            <person name="Berriman M."/>
        </authorList>
    </citation>
    <scope>NUCLEOTIDE SEQUENCE [LARGE SCALE GENOMIC DNA]</scope>
    <source>
        <strain evidence="9">Edinburgh</strain>
    </source>
</reference>
<evidence type="ECO:0000256" key="6">
    <source>
        <dbReference type="SAM" id="MobiDB-lite"/>
    </source>
</evidence>
<feature type="transmembrane region" description="Helical" evidence="7">
    <location>
        <begin position="169"/>
        <end position="192"/>
    </location>
</feature>
<keyword evidence="3" id="KW-0677">Repeat</keyword>
<sequence>MTNCIDAHYNKVLKMTICNNCTEGRPPFCHDIGFNENERKTALCDLMDCGMFGICVLQGEHAVCECEEKFATGLLCDNITESVLCEKVTCYHDGTCRKVGDSQAKCVCMEGYTGEVCAQDVNECNYAPCGEYGTCTNSFGSYICQCRNGESGRTCPEESQMAGIIHERAVYGTVGGMLLFIVVSVVVILYEWRKKRKENKRLQKMTPNAPRTPSAEPPTPNAQNQAARTS</sequence>
<organism evidence="9 10">
    <name type="scientific">Trichuris muris</name>
    <name type="common">Mouse whipworm</name>
    <dbReference type="NCBI Taxonomy" id="70415"/>
    <lineage>
        <taxon>Eukaryota</taxon>
        <taxon>Metazoa</taxon>
        <taxon>Ecdysozoa</taxon>
        <taxon>Nematoda</taxon>
        <taxon>Enoplea</taxon>
        <taxon>Dorylaimia</taxon>
        <taxon>Trichinellida</taxon>
        <taxon>Trichuridae</taxon>
        <taxon>Trichuris</taxon>
    </lineage>
</organism>
<accession>A0A5S6Q3Z5</accession>
<dbReference type="WBParaSite" id="TMUE_2000007291.1">
    <property type="protein sequence ID" value="TMUE_2000007291.1"/>
    <property type="gene ID" value="WBGene00299837"/>
</dbReference>
<dbReference type="PROSITE" id="PS00010">
    <property type="entry name" value="ASX_HYDROXYL"/>
    <property type="match status" value="1"/>
</dbReference>
<dbReference type="PROSITE" id="PS00022">
    <property type="entry name" value="EGF_1"/>
    <property type="match status" value="2"/>
</dbReference>
<dbReference type="PROSITE" id="PS01187">
    <property type="entry name" value="EGF_CA"/>
    <property type="match status" value="1"/>
</dbReference>
<dbReference type="InterPro" id="IPR000152">
    <property type="entry name" value="EGF-type_Asp/Asn_hydroxyl_site"/>
</dbReference>
<keyword evidence="7" id="KW-1133">Transmembrane helix</keyword>
<keyword evidence="1 5" id="KW-0245">EGF-like domain</keyword>
<dbReference type="InterPro" id="IPR000742">
    <property type="entry name" value="EGF"/>
</dbReference>
<dbReference type="WBParaSite" id="TMUE_2000007291.2">
    <property type="protein sequence ID" value="TMUE_2000007291.2"/>
    <property type="gene ID" value="WBGene00299837"/>
</dbReference>
<dbReference type="Proteomes" id="UP000046395">
    <property type="component" value="Unassembled WGS sequence"/>
</dbReference>
<dbReference type="Gene3D" id="2.10.25.10">
    <property type="entry name" value="Laminin"/>
    <property type="match status" value="2"/>
</dbReference>
<feature type="region of interest" description="Disordered" evidence="6">
    <location>
        <begin position="199"/>
        <end position="230"/>
    </location>
</feature>
<keyword evidence="7" id="KW-0812">Transmembrane</keyword>
<dbReference type="SMART" id="SM00181">
    <property type="entry name" value="EGF"/>
    <property type="match status" value="3"/>
</dbReference>
<comment type="caution">
    <text evidence="5">Lacks conserved residue(s) required for the propagation of feature annotation.</text>
</comment>